<dbReference type="InterPro" id="IPR006439">
    <property type="entry name" value="HAD-SF_hydro_IA"/>
</dbReference>
<dbReference type="RefSeq" id="WP_090170203.1">
    <property type="nucleotide sequence ID" value="NZ_FOFB01000017.1"/>
</dbReference>
<proteinExistence type="predicted"/>
<protein>
    <submittedName>
        <fullName evidence="1">2-haloacid dehalogenase</fullName>
    </submittedName>
</protein>
<dbReference type="STRING" id="478744.SAMN05444359_11776"/>
<dbReference type="AlphaFoldDB" id="A0A1H9JHU2"/>
<dbReference type="NCBIfam" id="TIGR01509">
    <property type="entry name" value="HAD-SF-IA-v3"/>
    <property type="match status" value="1"/>
</dbReference>
<sequence>MHTIIFDIGNVLIGWNPLLLYNKVFDTPEEAEWFVKNITHLDWNEEQDRGRPVAKATELLVAEHPKWEREIRMYYDRWTEHFSGAIPGTVEILKTLHAGGNYRLLALTNWSAELFPWARENFDFLELFEDIMVSGEVKMKKPEAEIFHHLAKVYDLGDFSGCLFIDDSLRNCAMARSLGLDTIRFENPEQLLQELKERGVKVELS</sequence>
<name>A0A1H9JHU2_9BACT</name>
<evidence type="ECO:0000313" key="1">
    <source>
        <dbReference type="EMBL" id="SEQ86353.1"/>
    </source>
</evidence>
<dbReference type="Gene3D" id="3.40.50.1000">
    <property type="entry name" value="HAD superfamily/HAD-like"/>
    <property type="match status" value="1"/>
</dbReference>
<dbReference type="InterPro" id="IPR023214">
    <property type="entry name" value="HAD_sf"/>
</dbReference>
<dbReference type="PANTHER" id="PTHR43611:SF3">
    <property type="entry name" value="FLAVIN MONONUCLEOTIDE HYDROLASE 1, CHLOROPLATIC"/>
    <property type="match status" value="1"/>
</dbReference>
<evidence type="ECO:0000313" key="2">
    <source>
        <dbReference type="Proteomes" id="UP000199021"/>
    </source>
</evidence>
<dbReference type="SFLD" id="SFLDG01129">
    <property type="entry name" value="C1.5:_HAD__Beta-PGM__Phosphata"/>
    <property type="match status" value="1"/>
</dbReference>
<dbReference type="CDD" id="cd02603">
    <property type="entry name" value="HAD_sEH-N_like"/>
    <property type="match status" value="1"/>
</dbReference>
<dbReference type="PANTHER" id="PTHR43611">
    <property type="entry name" value="ALPHA-D-GLUCOSE 1-PHOSPHATE PHOSPHATASE"/>
    <property type="match status" value="1"/>
</dbReference>
<dbReference type="InterPro" id="IPR023198">
    <property type="entry name" value="PGP-like_dom2"/>
</dbReference>
<dbReference type="Proteomes" id="UP000199021">
    <property type="component" value="Unassembled WGS sequence"/>
</dbReference>
<reference evidence="2" key="1">
    <citation type="submission" date="2016-10" db="EMBL/GenBank/DDBJ databases">
        <authorList>
            <person name="Varghese N."/>
            <person name="Submissions S."/>
        </authorList>
    </citation>
    <scope>NUCLEOTIDE SEQUENCE [LARGE SCALE GENOMIC DNA]</scope>
    <source>
        <strain evidence="2">DSM 24740</strain>
    </source>
</reference>
<dbReference type="InterPro" id="IPR036412">
    <property type="entry name" value="HAD-like_sf"/>
</dbReference>
<organism evidence="1 2">
    <name type="scientific">Neolewinella agarilytica</name>
    <dbReference type="NCBI Taxonomy" id="478744"/>
    <lineage>
        <taxon>Bacteria</taxon>
        <taxon>Pseudomonadati</taxon>
        <taxon>Bacteroidota</taxon>
        <taxon>Saprospiria</taxon>
        <taxon>Saprospirales</taxon>
        <taxon>Lewinellaceae</taxon>
        <taxon>Neolewinella</taxon>
    </lineage>
</organism>
<dbReference type="Pfam" id="PF00702">
    <property type="entry name" value="Hydrolase"/>
    <property type="match status" value="1"/>
</dbReference>
<accession>A0A1H9JHU2</accession>
<dbReference type="SUPFAM" id="SSF56784">
    <property type="entry name" value="HAD-like"/>
    <property type="match status" value="1"/>
</dbReference>
<keyword evidence="2" id="KW-1185">Reference proteome</keyword>
<dbReference type="EMBL" id="FOFB01000017">
    <property type="protein sequence ID" value="SEQ86353.1"/>
    <property type="molecule type" value="Genomic_DNA"/>
</dbReference>
<gene>
    <name evidence="1" type="ORF">SAMN05444359_11776</name>
</gene>
<dbReference type="InParanoid" id="A0A1H9JHU2"/>
<dbReference type="SFLD" id="SFLDS00003">
    <property type="entry name" value="Haloacid_Dehalogenase"/>
    <property type="match status" value="1"/>
</dbReference>
<dbReference type="Gene3D" id="1.10.150.240">
    <property type="entry name" value="Putative phosphatase, domain 2"/>
    <property type="match status" value="1"/>
</dbReference>
<dbReference type="OrthoDB" id="9797415at2"/>